<keyword evidence="4" id="KW-1003">Cell membrane</keyword>
<evidence type="ECO:0000259" key="11">
    <source>
        <dbReference type="PROSITE" id="PS51202"/>
    </source>
</evidence>
<dbReference type="NCBIfam" id="NF003715">
    <property type="entry name" value="PRK05326.1-2"/>
    <property type="match status" value="1"/>
</dbReference>
<dbReference type="Gene3D" id="3.30.70.1450">
    <property type="entry name" value="Regulator of K+ conductance, C-terminal domain"/>
    <property type="match status" value="1"/>
</dbReference>
<reference evidence="12 13" key="1">
    <citation type="submission" date="2018-08" db="EMBL/GenBank/DDBJ databases">
        <title>Sequencing the genomes of 1000 actinobacteria strains.</title>
        <authorList>
            <person name="Klenk H.-P."/>
        </authorList>
    </citation>
    <scope>NUCLEOTIDE SEQUENCE [LARGE SCALE GENOMIC DNA]</scope>
    <source>
        <strain evidence="12 13">DSM 22891</strain>
    </source>
</reference>
<evidence type="ECO:0000256" key="6">
    <source>
        <dbReference type="ARBA" id="ARBA00022989"/>
    </source>
</evidence>
<feature type="transmembrane region" description="Helical" evidence="10">
    <location>
        <begin position="188"/>
        <end position="206"/>
    </location>
</feature>
<feature type="transmembrane region" description="Helical" evidence="10">
    <location>
        <begin position="34"/>
        <end position="52"/>
    </location>
</feature>
<evidence type="ECO:0000313" key="13">
    <source>
        <dbReference type="Proteomes" id="UP000256485"/>
    </source>
</evidence>
<dbReference type="Pfam" id="PF02080">
    <property type="entry name" value="TrkA_C"/>
    <property type="match status" value="1"/>
</dbReference>
<keyword evidence="8 10" id="KW-0472">Membrane</keyword>
<feature type="transmembrane region" description="Helical" evidence="10">
    <location>
        <begin position="335"/>
        <end position="355"/>
    </location>
</feature>
<protein>
    <submittedName>
        <fullName evidence="12">Potassium/proton antiporter (CPA1 family)</fullName>
    </submittedName>
</protein>
<feature type="transmembrane region" description="Helical" evidence="10">
    <location>
        <begin position="6"/>
        <end position="27"/>
    </location>
</feature>
<dbReference type="Pfam" id="PF00999">
    <property type="entry name" value="Na_H_Exchanger"/>
    <property type="match status" value="1"/>
</dbReference>
<evidence type="ECO:0000256" key="9">
    <source>
        <dbReference type="SAM" id="MobiDB-lite"/>
    </source>
</evidence>
<dbReference type="EMBL" id="QTUC01000001">
    <property type="protein sequence ID" value="REF38204.1"/>
    <property type="molecule type" value="Genomic_DNA"/>
</dbReference>
<dbReference type="PANTHER" id="PTHR32507:SF7">
    <property type="entry name" value="K(+)_H(+) ANTIPORTER NHAP2"/>
    <property type="match status" value="1"/>
</dbReference>
<comment type="caution">
    <text evidence="12">The sequence shown here is derived from an EMBL/GenBank/DDBJ whole genome shotgun (WGS) entry which is preliminary data.</text>
</comment>
<dbReference type="Gene3D" id="1.20.1530.20">
    <property type="match status" value="1"/>
</dbReference>
<feature type="transmembrane region" description="Helical" evidence="10">
    <location>
        <begin position="361"/>
        <end position="383"/>
    </location>
</feature>
<keyword evidence="13" id="KW-1185">Reference proteome</keyword>
<evidence type="ECO:0000256" key="5">
    <source>
        <dbReference type="ARBA" id="ARBA00022692"/>
    </source>
</evidence>
<evidence type="ECO:0000256" key="7">
    <source>
        <dbReference type="ARBA" id="ARBA00023065"/>
    </source>
</evidence>
<dbReference type="SUPFAM" id="SSF116726">
    <property type="entry name" value="TrkA C-terminal domain-like"/>
    <property type="match status" value="1"/>
</dbReference>
<dbReference type="NCBIfam" id="NF003716">
    <property type="entry name" value="PRK05326.1-3"/>
    <property type="match status" value="1"/>
</dbReference>
<dbReference type="GO" id="GO:1902600">
    <property type="term" value="P:proton transmembrane transport"/>
    <property type="evidence" value="ECO:0007669"/>
    <property type="project" value="InterPro"/>
</dbReference>
<dbReference type="InterPro" id="IPR036721">
    <property type="entry name" value="RCK_C_sf"/>
</dbReference>
<dbReference type="GO" id="GO:0015297">
    <property type="term" value="F:antiporter activity"/>
    <property type="evidence" value="ECO:0007669"/>
    <property type="project" value="UniProtKB-KW"/>
</dbReference>
<feature type="transmembrane region" description="Helical" evidence="10">
    <location>
        <begin position="300"/>
        <end position="323"/>
    </location>
</feature>
<keyword evidence="3" id="KW-0050">Antiport</keyword>
<organism evidence="12 13">
    <name type="scientific">Thermasporomyces composti</name>
    <dbReference type="NCBI Taxonomy" id="696763"/>
    <lineage>
        <taxon>Bacteria</taxon>
        <taxon>Bacillati</taxon>
        <taxon>Actinomycetota</taxon>
        <taxon>Actinomycetes</taxon>
        <taxon>Propionibacteriales</taxon>
        <taxon>Nocardioidaceae</taxon>
        <taxon>Thermasporomyces</taxon>
    </lineage>
</organism>
<dbReference type="OrthoDB" id="9810759at2"/>
<evidence type="ECO:0000256" key="1">
    <source>
        <dbReference type="ARBA" id="ARBA00004651"/>
    </source>
</evidence>
<dbReference type="GO" id="GO:0008324">
    <property type="term" value="F:monoatomic cation transmembrane transporter activity"/>
    <property type="evidence" value="ECO:0007669"/>
    <property type="project" value="InterPro"/>
</dbReference>
<accession>A0A3D9VJ14</accession>
<proteinExistence type="predicted"/>
<evidence type="ECO:0000313" key="12">
    <source>
        <dbReference type="EMBL" id="REF38204.1"/>
    </source>
</evidence>
<dbReference type="RefSeq" id="WP_115851537.1">
    <property type="nucleotide sequence ID" value="NZ_QTUC01000001.1"/>
</dbReference>
<keyword evidence="6 10" id="KW-1133">Transmembrane helix</keyword>
<dbReference type="InterPro" id="IPR006153">
    <property type="entry name" value="Cation/H_exchanger_TM"/>
</dbReference>
<name>A0A3D9VJ14_THECX</name>
<dbReference type="GO" id="GO:0006813">
    <property type="term" value="P:potassium ion transport"/>
    <property type="evidence" value="ECO:0007669"/>
    <property type="project" value="InterPro"/>
</dbReference>
<feature type="region of interest" description="Disordered" evidence="9">
    <location>
        <begin position="490"/>
        <end position="527"/>
    </location>
</feature>
<feature type="transmembrane region" description="Helical" evidence="10">
    <location>
        <begin position="226"/>
        <end position="255"/>
    </location>
</feature>
<feature type="transmembrane region" description="Helical" evidence="10">
    <location>
        <begin position="64"/>
        <end position="83"/>
    </location>
</feature>
<feature type="transmembrane region" description="Helical" evidence="10">
    <location>
        <begin position="90"/>
        <end position="114"/>
    </location>
</feature>
<dbReference type="PANTHER" id="PTHR32507">
    <property type="entry name" value="NA(+)/H(+) ANTIPORTER 1"/>
    <property type="match status" value="1"/>
</dbReference>
<keyword evidence="7" id="KW-0406">Ion transport</keyword>
<comment type="subcellular location">
    <subcellularLocation>
        <location evidence="1">Cell membrane</location>
        <topology evidence="1">Multi-pass membrane protein</topology>
    </subcellularLocation>
</comment>
<keyword evidence="2" id="KW-0813">Transport</keyword>
<dbReference type="InterPro" id="IPR038770">
    <property type="entry name" value="Na+/solute_symporter_sf"/>
</dbReference>
<feature type="transmembrane region" description="Helical" evidence="10">
    <location>
        <begin position="120"/>
        <end position="140"/>
    </location>
</feature>
<gene>
    <name evidence="12" type="ORF">DFJ64_3675</name>
</gene>
<evidence type="ECO:0000256" key="10">
    <source>
        <dbReference type="SAM" id="Phobius"/>
    </source>
</evidence>
<feature type="domain" description="RCK C-terminal" evidence="11">
    <location>
        <begin position="399"/>
        <end position="480"/>
    </location>
</feature>
<dbReference type="InterPro" id="IPR006037">
    <property type="entry name" value="RCK_C"/>
</dbReference>
<evidence type="ECO:0000256" key="2">
    <source>
        <dbReference type="ARBA" id="ARBA00022448"/>
    </source>
</evidence>
<sequence length="527" mass="55378">MTPNELNAILFGALLVLLVAVAAVRLAVRAGLPLLLVFLTIGLAIGEAGLGLEFENATLTQELGLIALGVILAEGGLTTRWSVIRPVLGLSVTLATVGVLITVAITAVLAHLFLGLDWRTAILVAAAVGSTDAAAVFSVLRRLHLRPRMAAALEAESGFNDPPVVILVTLVLSDAWTDANPIAAAGQVLYQLVVGVLVGLVAGRVGEWVLSRSALPAAGLYPVATMALALLAYAGAGLAGASGLLAAYVAGVWLGNAQLPHKRATMGFAEGMAWVAQIGLFVLLGLLASPSRLLGVLVPALIVGGALLLVARPLTVFLCSVWFRVPWREQAFMSWAGLRGAVPIVVSTLPLSAGIPTAHEIFDIVFVLVVVFILIQAPVLPFLARRLGVADEPTRELNIEAAPLEEAHADILQVAVPEGSGLIGVYIDELRLPRHAAVSLIVRGGHTFVPDQSTAIAAGDQLLVVVEASARGETERRLRAVGRAGRLARWFGEQGQERPSQPSPRPSRLFGRQRRPQPAPTHARRRA</sequence>
<dbReference type="AlphaFoldDB" id="A0A3D9VJ14"/>
<dbReference type="Proteomes" id="UP000256485">
    <property type="component" value="Unassembled WGS sequence"/>
</dbReference>
<evidence type="ECO:0000256" key="4">
    <source>
        <dbReference type="ARBA" id="ARBA00022475"/>
    </source>
</evidence>
<evidence type="ECO:0000256" key="3">
    <source>
        <dbReference type="ARBA" id="ARBA00022449"/>
    </source>
</evidence>
<feature type="transmembrane region" description="Helical" evidence="10">
    <location>
        <begin position="267"/>
        <end position="288"/>
    </location>
</feature>
<evidence type="ECO:0000256" key="8">
    <source>
        <dbReference type="ARBA" id="ARBA00023136"/>
    </source>
</evidence>
<keyword evidence="5 10" id="KW-0812">Transmembrane</keyword>
<dbReference type="GO" id="GO:0005886">
    <property type="term" value="C:plasma membrane"/>
    <property type="evidence" value="ECO:0007669"/>
    <property type="project" value="UniProtKB-SubCell"/>
</dbReference>
<dbReference type="PROSITE" id="PS51202">
    <property type="entry name" value="RCK_C"/>
    <property type="match status" value="1"/>
</dbReference>